<organism evidence="2">
    <name type="scientific">Schizophyllum commune (strain H4-8 / FGSC 9210)</name>
    <name type="common">Split gill fungus</name>
    <dbReference type="NCBI Taxonomy" id="578458"/>
    <lineage>
        <taxon>Eukaryota</taxon>
        <taxon>Fungi</taxon>
        <taxon>Dikarya</taxon>
        <taxon>Basidiomycota</taxon>
        <taxon>Agaricomycotina</taxon>
        <taxon>Agaricomycetes</taxon>
        <taxon>Agaricomycetidae</taxon>
        <taxon>Agaricales</taxon>
        <taxon>Schizophyllaceae</taxon>
        <taxon>Schizophyllum</taxon>
    </lineage>
</organism>
<dbReference type="Proteomes" id="UP000007431">
    <property type="component" value="Unassembled WGS sequence"/>
</dbReference>
<proteinExistence type="predicted"/>
<gene>
    <name evidence="1" type="ORF">SCHCODRAFT_84054</name>
</gene>
<dbReference type="KEGG" id="scm:SCHCO_01039638"/>
<sequence length="175" mass="20367">MEDDRELEDIFSALPELEDLRFEYDTYYDRVEMMEGTSVGQIESFAWTLRDILCHPDPLPDSLDGRAPDERQLSFEYLPRLKRLLFSFPERIHDEVVIAIATRRRVDVWSSPLDLSPTLREVWLETPLRGECIRKLEALAIEYGIQINGLSKCAALYDALLPHDWAGSPWSRKEP</sequence>
<dbReference type="InParanoid" id="D8PMR9"/>
<dbReference type="GeneID" id="9597527"/>
<evidence type="ECO:0000313" key="1">
    <source>
        <dbReference type="EMBL" id="EFJ02181.1"/>
    </source>
</evidence>
<protein>
    <submittedName>
        <fullName evidence="1">Expressed protein</fullName>
    </submittedName>
</protein>
<dbReference type="EMBL" id="GL377302">
    <property type="protein sequence ID" value="EFJ02181.1"/>
    <property type="molecule type" value="Genomic_DNA"/>
</dbReference>
<accession>D8PMR9</accession>
<dbReference type="HOGENOM" id="CLU_1533443_0_0_1"/>
<dbReference type="VEuPathDB" id="FungiDB:SCHCODRAFT_01039638"/>
<evidence type="ECO:0000313" key="2">
    <source>
        <dbReference type="Proteomes" id="UP000007431"/>
    </source>
</evidence>
<name>D8PMR9_SCHCM</name>
<dbReference type="AlphaFoldDB" id="D8PMR9"/>
<reference evidence="1 2" key="1">
    <citation type="journal article" date="2010" name="Nat. Biotechnol.">
        <title>Genome sequence of the model mushroom Schizophyllum commune.</title>
        <authorList>
            <person name="Ohm R.A."/>
            <person name="de Jong J.F."/>
            <person name="Lugones L.G."/>
            <person name="Aerts A."/>
            <person name="Kothe E."/>
            <person name="Stajich J.E."/>
            <person name="de Vries R.P."/>
            <person name="Record E."/>
            <person name="Levasseur A."/>
            <person name="Baker S.E."/>
            <person name="Bartholomew K.A."/>
            <person name="Coutinho P.M."/>
            <person name="Erdmann S."/>
            <person name="Fowler T.J."/>
            <person name="Gathman A.C."/>
            <person name="Lombard V."/>
            <person name="Henrissat B."/>
            <person name="Knabe N."/>
            <person name="Kuees U."/>
            <person name="Lilly W.W."/>
            <person name="Lindquist E."/>
            <person name="Lucas S."/>
            <person name="Magnuson J.K."/>
            <person name="Piumi F."/>
            <person name="Raudaskoski M."/>
            <person name="Salamov A."/>
            <person name="Schmutz J."/>
            <person name="Schwarze F.W.M.R."/>
            <person name="vanKuyk P.A."/>
            <person name="Horton J.S."/>
            <person name="Grigoriev I.V."/>
            <person name="Woesten H.A.B."/>
        </authorList>
    </citation>
    <scope>NUCLEOTIDE SEQUENCE [LARGE SCALE GENOMIC DNA]</scope>
    <source>
        <strain evidence="2">H4-8 / FGSC 9210</strain>
    </source>
</reference>
<dbReference type="RefSeq" id="XP_003037083.1">
    <property type="nucleotide sequence ID" value="XM_003037037.1"/>
</dbReference>
<keyword evidence="2" id="KW-1185">Reference proteome</keyword>